<dbReference type="InterPro" id="IPR036869">
    <property type="entry name" value="J_dom_sf"/>
</dbReference>
<feature type="region of interest" description="Disordered" evidence="6">
    <location>
        <begin position="142"/>
        <end position="173"/>
    </location>
</feature>
<comment type="subcellular location">
    <subcellularLocation>
        <location evidence="2">Cytoplasm</location>
    </subcellularLocation>
    <subcellularLocation>
        <location evidence="1">Nucleus</location>
    </subcellularLocation>
</comment>
<organism evidence="8 9">
    <name type="scientific">Massarina eburnea CBS 473.64</name>
    <dbReference type="NCBI Taxonomy" id="1395130"/>
    <lineage>
        <taxon>Eukaryota</taxon>
        <taxon>Fungi</taxon>
        <taxon>Dikarya</taxon>
        <taxon>Ascomycota</taxon>
        <taxon>Pezizomycotina</taxon>
        <taxon>Dothideomycetes</taxon>
        <taxon>Pleosporomycetidae</taxon>
        <taxon>Pleosporales</taxon>
        <taxon>Massarineae</taxon>
        <taxon>Massarinaceae</taxon>
        <taxon>Massarina</taxon>
    </lineage>
</organism>
<evidence type="ECO:0000256" key="1">
    <source>
        <dbReference type="ARBA" id="ARBA00004123"/>
    </source>
</evidence>
<dbReference type="InterPro" id="IPR001623">
    <property type="entry name" value="DnaJ_domain"/>
</dbReference>
<proteinExistence type="predicted"/>
<keyword evidence="4" id="KW-0143">Chaperone</keyword>
<dbReference type="SUPFAM" id="SSF46565">
    <property type="entry name" value="Chaperone J-domain"/>
    <property type="match status" value="1"/>
</dbReference>
<evidence type="ECO:0000256" key="3">
    <source>
        <dbReference type="ARBA" id="ARBA00022490"/>
    </source>
</evidence>
<keyword evidence="5" id="KW-0539">Nucleus</keyword>
<keyword evidence="9" id="KW-1185">Reference proteome</keyword>
<feature type="compositionally biased region" description="Basic and acidic residues" evidence="6">
    <location>
        <begin position="336"/>
        <end position="350"/>
    </location>
</feature>
<feature type="domain" description="J" evidence="7">
    <location>
        <begin position="14"/>
        <end position="79"/>
    </location>
</feature>
<accession>A0A6A6SI89</accession>
<dbReference type="CDD" id="cd06257">
    <property type="entry name" value="DnaJ"/>
    <property type="match status" value="1"/>
</dbReference>
<dbReference type="SMART" id="SM00271">
    <property type="entry name" value="DnaJ"/>
    <property type="match status" value="1"/>
</dbReference>
<name>A0A6A6SI89_9PLEO</name>
<dbReference type="InterPro" id="IPR012677">
    <property type="entry name" value="Nucleotide-bd_a/b_plait_sf"/>
</dbReference>
<dbReference type="Gene3D" id="3.30.70.330">
    <property type="match status" value="1"/>
</dbReference>
<dbReference type="GO" id="GO:0005681">
    <property type="term" value="C:spliceosomal complex"/>
    <property type="evidence" value="ECO:0007669"/>
    <property type="project" value="TreeGrafter"/>
</dbReference>
<feature type="region of interest" description="Disordered" evidence="6">
    <location>
        <begin position="266"/>
        <end position="350"/>
    </location>
</feature>
<dbReference type="Proteomes" id="UP000799753">
    <property type="component" value="Unassembled WGS sequence"/>
</dbReference>
<feature type="non-terminal residue" evidence="8">
    <location>
        <position position="350"/>
    </location>
</feature>
<keyword evidence="3" id="KW-0963">Cytoplasm</keyword>
<dbReference type="InterPro" id="IPR052094">
    <property type="entry name" value="Pre-mRNA-splicing_ERAD"/>
</dbReference>
<evidence type="ECO:0000313" key="9">
    <source>
        <dbReference type="Proteomes" id="UP000799753"/>
    </source>
</evidence>
<dbReference type="GO" id="GO:0000390">
    <property type="term" value="P:spliceosomal complex disassembly"/>
    <property type="evidence" value="ECO:0007669"/>
    <property type="project" value="TreeGrafter"/>
</dbReference>
<dbReference type="Pfam" id="PF00226">
    <property type="entry name" value="DnaJ"/>
    <property type="match status" value="1"/>
</dbReference>
<protein>
    <submittedName>
        <fullName evidence="8">DnaJ-domain-containing protein</fullName>
    </submittedName>
</protein>
<evidence type="ECO:0000259" key="7">
    <source>
        <dbReference type="PROSITE" id="PS50076"/>
    </source>
</evidence>
<dbReference type="Gene3D" id="1.10.287.110">
    <property type="entry name" value="DnaJ domain"/>
    <property type="match status" value="1"/>
</dbReference>
<dbReference type="OrthoDB" id="376357at2759"/>
<feature type="compositionally biased region" description="Low complexity" evidence="6">
    <location>
        <begin position="269"/>
        <end position="287"/>
    </location>
</feature>
<dbReference type="PRINTS" id="PR00625">
    <property type="entry name" value="JDOMAIN"/>
</dbReference>
<dbReference type="AlphaFoldDB" id="A0A6A6SI89"/>
<sequence length="350" mass="39657">DKDLEEVAKTASDDFYELLGVAFDAGEAALKKAYRVASLKAHPDKNPDLPDAADKFIRLGIARDILIDARLKAEYDKQRQRKRERALQNDLLDGKRRKMKEDLERREREGFTGVKRKRGEMTDAEKREAEIQRIAEDNKRRRKEFEVNLQRQQQEQELRPEAVKPPAPGQSAEIDRTIRVRFQREGETTAWDKEKISTMFAKYGKIDSVVMGKDKKVRLSGERHRKVTATVLIVFTRLDHAYAAVSDAKTHYPEIESIGWVGKEPDLKSPPMNASAPSTPAATPNKSFRPSFGGPGVGNGLGTPSTPKFAFSPSSSNSPSLQERTMMRLKQAQQQAEKKKLEEQIRLQEA</sequence>
<feature type="non-terminal residue" evidence="8">
    <location>
        <position position="1"/>
    </location>
</feature>
<evidence type="ECO:0000256" key="4">
    <source>
        <dbReference type="ARBA" id="ARBA00023186"/>
    </source>
</evidence>
<evidence type="ECO:0000256" key="6">
    <source>
        <dbReference type="SAM" id="MobiDB-lite"/>
    </source>
</evidence>
<evidence type="ECO:0000256" key="5">
    <source>
        <dbReference type="ARBA" id="ARBA00023242"/>
    </source>
</evidence>
<dbReference type="PROSITE" id="PS50076">
    <property type="entry name" value="DNAJ_2"/>
    <property type="match status" value="1"/>
</dbReference>
<gene>
    <name evidence="8" type="ORF">P280DRAFT_371036</name>
</gene>
<reference evidence="8" key="1">
    <citation type="journal article" date="2020" name="Stud. Mycol.">
        <title>101 Dothideomycetes genomes: a test case for predicting lifestyles and emergence of pathogens.</title>
        <authorList>
            <person name="Haridas S."/>
            <person name="Albert R."/>
            <person name="Binder M."/>
            <person name="Bloem J."/>
            <person name="Labutti K."/>
            <person name="Salamov A."/>
            <person name="Andreopoulos B."/>
            <person name="Baker S."/>
            <person name="Barry K."/>
            <person name="Bills G."/>
            <person name="Bluhm B."/>
            <person name="Cannon C."/>
            <person name="Castanera R."/>
            <person name="Culley D."/>
            <person name="Daum C."/>
            <person name="Ezra D."/>
            <person name="Gonzalez J."/>
            <person name="Henrissat B."/>
            <person name="Kuo A."/>
            <person name="Liang C."/>
            <person name="Lipzen A."/>
            <person name="Lutzoni F."/>
            <person name="Magnuson J."/>
            <person name="Mondo S."/>
            <person name="Nolan M."/>
            <person name="Ohm R."/>
            <person name="Pangilinan J."/>
            <person name="Park H.-J."/>
            <person name="Ramirez L."/>
            <person name="Alfaro M."/>
            <person name="Sun H."/>
            <person name="Tritt A."/>
            <person name="Yoshinaga Y."/>
            <person name="Zwiers L.-H."/>
            <person name="Turgeon B."/>
            <person name="Goodwin S."/>
            <person name="Spatafora J."/>
            <person name="Crous P."/>
            <person name="Grigoriev I."/>
        </authorList>
    </citation>
    <scope>NUCLEOTIDE SEQUENCE</scope>
    <source>
        <strain evidence="8">CBS 473.64</strain>
    </source>
</reference>
<dbReference type="PANTHER" id="PTHR44313:SF1">
    <property type="entry name" value="DNAJ HOMOLOG SUBFAMILY C MEMBER 17"/>
    <property type="match status" value="1"/>
</dbReference>
<dbReference type="EMBL" id="MU006776">
    <property type="protein sequence ID" value="KAF2646393.1"/>
    <property type="molecule type" value="Genomic_DNA"/>
</dbReference>
<evidence type="ECO:0000313" key="8">
    <source>
        <dbReference type="EMBL" id="KAF2646393.1"/>
    </source>
</evidence>
<dbReference type="PANTHER" id="PTHR44313">
    <property type="entry name" value="DNAJ HOMOLOG SUBFAMILY C MEMBER 17"/>
    <property type="match status" value="1"/>
</dbReference>
<evidence type="ECO:0000256" key="2">
    <source>
        <dbReference type="ARBA" id="ARBA00004496"/>
    </source>
</evidence>
<dbReference type="GO" id="GO:0005737">
    <property type="term" value="C:cytoplasm"/>
    <property type="evidence" value="ECO:0007669"/>
    <property type="project" value="UniProtKB-SubCell"/>
</dbReference>